<dbReference type="InterPro" id="IPR001650">
    <property type="entry name" value="Helicase_C-like"/>
</dbReference>
<feature type="compositionally biased region" description="Acidic residues" evidence="1">
    <location>
        <begin position="66"/>
        <end position="85"/>
    </location>
</feature>
<dbReference type="CDD" id="cd18785">
    <property type="entry name" value="SF2_C"/>
    <property type="match status" value="1"/>
</dbReference>
<evidence type="ECO:0000313" key="3">
    <source>
        <dbReference type="EMBL" id="MFD2792913.1"/>
    </source>
</evidence>
<dbReference type="SUPFAM" id="SSF52540">
    <property type="entry name" value="P-loop containing nucleoside triphosphate hydrolases"/>
    <property type="match status" value="1"/>
</dbReference>
<comment type="caution">
    <text evidence="3">The sequence shown here is derived from an EMBL/GenBank/DDBJ whole genome shotgun (WGS) entry which is preliminary data.</text>
</comment>
<keyword evidence="3" id="KW-0547">Nucleotide-binding</keyword>
<keyword evidence="4" id="KW-1185">Reference proteome</keyword>
<feature type="domain" description="Helicase C-terminal" evidence="2">
    <location>
        <begin position="764"/>
        <end position="936"/>
    </location>
</feature>
<accession>A0ABW5VMJ4</accession>
<organism evidence="3 4">
    <name type="scientific">Promicromonospora vindobonensis</name>
    <dbReference type="NCBI Taxonomy" id="195748"/>
    <lineage>
        <taxon>Bacteria</taxon>
        <taxon>Bacillati</taxon>
        <taxon>Actinomycetota</taxon>
        <taxon>Actinomycetes</taxon>
        <taxon>Micrococcales</taxon>
        <taxon>Promicromonosporaceae</taxon>
        <taxon>Promicromonospora</taxon>
    </lineage>
</organism>
<sequence length="1058" mass="116272">MTSPGQASYIEYLRNNFVGPKNGDEDEVIEGSPVYAYLTGMLFPVEAGEGLSPENLDENLLPSETPLDEGDDSVDPFEGEAADDDDLGGLTAATGWAPSSLGLSFIHDANELIVRVRAARYERIEVADDNSDNGDVESDSGVKVDVADAVAVPPHHEAWKRVPLPETAVSVTTGSTGAHELWGGRARLQWRSRPKRDEPIVTVALSNAAEVPLGRAKREIADVLFQASFSIEVVTGEIRPYPGSVVVNASEEDRELDYRYQRHTSYAVGHGVAGTWGAERPVQKIETDSLPVETVRPIKRLEIVDDTLKMSWLADESIAPDVLRDRLIASTSGYAAWSARQRVVAESARPDQMDVAKAIVDRQDTAMSRIRDGIDLLASNEQVRKAFRIANLAMRMQAVSPKNPDPAWRPFQLAFILLALRSTVEEEHDDRDLVDLIWFPTGGGKTEAYLGLAAIEMVRRRLDRGYAGAGTAVITRYTMRLLTAQQFQRASRLVCALELLRRDGEPLKGTAPFSIGLLLGNSTTPGTYASAQVQLDELMNQQTPQSPFQVRVCPWCSTPLLPPRRSIHKEKYGFRATKHSFTVRCVSDVCPFTEALPLQVVDQSIYENPPTIVVATVDKFARLAWISDGGSIFGLDSAPYDPPSLLIQDELHLISGPLGTIVGIYEAAIRALLGWRGTKPKIVASTATIRSADEQVKGLMASRVDVFPPAGVDADDSYFAKLDTEAPGRLYVGLMPQAFPQAWAIGQAAGRLLAAAESVELTPAERDAYWTLVLYHNSLRELGRTVTILRDDVRDNLQREHERGLSERTLSSDGVFELTSNVSSHELVEILERLETHVDEDGAIDAIAATNILSVGIDVPRLGLMLVNGQPKATAEYIQATSRVGRDKVPGIVLALYRSGKARDRSTFESFRNFHGSFYRFVEPTSVTPWALQARRRALRSALVIIARHAIGWSGNDDAALFDSESVQVKKAISLLLDHIAIADPREAKATELELRAAAADWSVRAKDKGLPLKYESRRDPKERLLKNFGDNAQGWATMHSMRSVDKSVRIRPVGEKA</sequence>
<evidence type="ECO:0000259" key="2">
    <source>
        <dbReference type="PROSITE" id="PS51194"/>
    </source>
</evidence>
<evidence type="ECO:0000313" key="4">
    <source>
        <dbReference type="Proteomes" id="UP001597479"/>
    </source>
</evidence>
<protein>
    <submittedName>
        <fullName evidence="3">Helicase-related protein</fullName>
    </submittedName>
</protein>
<reference evidence="4" key="1">
    <citation type="journal article" date="2019" name="Int. J. Syst. Evol. Microbiol.">
        <title>The Global Catalogue of Microorganisms (GCM) 10K type strain sequencing project: providing services to taxonomists for standard genome sequencing and annotation.</title>
        <authorList>
            <consortium name="The Broad Institute Genomics Platform"/>
            <consortium name="The Broad Institute Genome Sequencing Center for Infectious Disease"/>
            <person name="Wu L."/>
            <person name="Ma J."/>
        </authorList>
    </citation>
    <scope>NUCLEOTIDE SEQUENCE [LARGE SCALE GENOMIC DNA]</scope>
    <source>
        <strain evidence="4">CCM 7044</strain>
    </source>
</reference>
<evidence type="ECO:0000256" key="1">
    <source>
        <dbReference type="SAM" id="MobiDB-lite"/>
    </source>
</evidence>
<proteinExistence type="predicted"/>
<keyword evidence="3" id="KW-0067">ATP-binding</keyword>
<dbReference type="PROSITE" id="PS51194">
    <property type="entry name" value="HELICASE_CTER"/>
    <property type="match status" value="1"/>
</dbReference>
<dbReference type="GO" id="GO:0004386">
    <property type="term" value="F:helicase activity"/>
    <property type="evidence" value="ECO:0007669"/>
    <property type="project" value="UniProtKB-KW"/>
</dbReference>
<dbReference type="SMART" id="SM00490">
    <property type="entry name" value="HELICc"/>
    <property type="match status" value="1"/>
</dbReference>
<gene>
    <name evidence="3" type="ORF">ACFS27_05050</name>
</gene>
<dbReference type="EMBL" id="JBHUOG010000001">
    <property type="protein sequence ID" value="MFD2792913.1"/>
    <property type="molecule type" value="Genomic_DNA"/>
</dbReference>
<dbReference type="InterPro" id="IPR027417">
    <property type="entry name" value="P-loop_NTPase"/>
</dbReference>
<dbReference type="RefSeq" id="WP_377180753.1">
    <property type="nucleotide sequence ID" value="NZ_JBHUOG010000001.1"/>
</dbReference>
<dbReference type="Pfam" id="PF00271">
    <property type="entry name" value="Helicase_C"/>
    <property type="match status" value="1"/>
</dbReference>
<dbReference type="Proteomes" id="UP001597479">
    <property type="component" value="Unassembled WGS sequence"/>
</dbReference>
<name>A0ABW5VMJ4_9MICO</name>
<keyword evidence="3" id="KW-0378">Hydrolase</keyword>
<dbReference type="Gene3D" id="3.40.50.300">
    <property type="entry name" value="P-loop containing nucleotide triphosphate hydrolases"/>
    <property type="match status" value="2"/>
</dbReference>
<keyword evidence="3" id="KW-0347">Helicase</keyword>
<feature type="region of interest" description="Disordered" evidence="1">
    <location>
        <begin position="49"/>
        <end position="85"/>
    </location>
</feature>